<evidence type="ECO:0000313" key="3">
    <source>
        <dbReference type="Proteomes" id="UP001589740"/>
    </source>
</evidence>
<keyword evidence="3" id="KW-1185">Reference proteome</keyword>
<gene>
    <name evidence="2" type="ORF">ACFFLE_11185</name>
</gene>
<accession>A0ABV5Z685</accession>
<evidence type="ECO:0000256" key="1">
    <source>
        <dbReference type="SAM" id="MobiDB-lite"/>
    </source>
</evidence>
<feature type="region of interest" description="Disordered" evidence="1">
    <location>
        <begin position="58"/>
        <end position="99"/>
    </location>
</feature>
<dbReference type="EMBL" id="JBHMAH010000049">
    <property type="protein sequence ID" value="MFB9861628.1"/>
    <property type="molecule type" value="Genomic_DNA"/>
</dbReference>
<proteinExistence type="predicted"/>
<protein>
    <recommendedName>
        <fullName evidence="4">DUF536 domain-containing protein</fullName>
    </recommendedName>
</protein>
<name>A0ABV5Z685_9STAP</name>
<feature type="non-terminal residue" evidence="2">
    <location>
        <position position="1"/>
    </location>
</feature>
<evidence type="ECO:0000313" key="2">
    <source>
        <dbReference type="EMBL" id="MFB9861628.1"/>
    </source>
</evidence>
<reference evidence="2 3" key="1">
    <citation type="submission" date="2024-09" db="EMBL/GenBank/DDBJ databases">
        <authorList>
            <person name="Sun Q."/>
            <person name="Mori K."/>
        </authorList>
    </citation>
    <scope>NUCLEOTIDE SEQUENCE [LARGE SCALE GENOMIC DNA]</scope>
    <source>
        <strain evidence="2 3">JCM 12822</strain>
    </source>
</reference>
<sequence length="114" mass="12895">LLDVQETPSKANAVNEEINGPDGKSERLEYAITLLEHLLTNQKDLDERLKKIEAQHLQIETSTHTNEEDEKSEAPFSEDSATELPQNQEDNEVIDAPQAHKKTGGFWARLFGRL</sequence>
<comment type="caution">
    <text evidence="2">The sequence shown here is derived from an EMBL/GenBank/DDBJ whole genome shotgun (WGS) entry which is preliminary data.</text>
</comment>
<feature type="compositionally biased region" description="Polar residues" evidence="1">
    <location>
        <begin position="1"/>
        <end position="12"/>
    </location>
</feature>
<organism evidence="2 3">
    <name type="scientific">Salinicoccus siamensis</name>
    <dbReference type="NCBI Taxonomy" id="381830"/>
    <lineage>
        <taxon>Bacteria</taxon>
        <taxon>Bacillati</taxon>
        <taxon>Bacillota</taxon>
        <taxon>Bacilli</taxon>
        <taxon>Bacillales</taxon>
        <taxon>Staphylococcaceae</taxon>
        <taxon>Salinicoccus</taxon>
    </lineage>
</organism>
<feature type="region of interest" description="Disordered" evidence="1">
    <location>
        <begin position="1"/>
        <end position="23"/>
    </location>
</feature>
<evidence type="ECO:0008006" key="4">
    <source>
        <dbReference type="Google" id="ProtNLM"/>
    </source>
</evidence>
<dbReference type="Proteomes" id="UP001589740">
    <property type="component" value="Unassembled WGS sequence"/>
</dbReference>
<dbReference type="RefSeq" id="WP_380572286.1">
    <property type="nucleotide sequence ID" value="NZ_JBHMAH010000049.1"/>
</dbReference>